<sequence length="176" mass="19620">MVGSLGNLYQSIGNFNSNYFQSNISKDTLLNPMYLPMGISLTTRLFCSNFPSKPIAQKLYLCPRLDYRSHEIPESHKYVASDPQAWYHRCKNNLSSELVFVATDYGLSSFSLSSAFSEERYVKGAASYMVMDDLQIEPLSVALTLAVLASFKVTHVGILEEKIVSVGIDELGDLEV</sequence>
<dbReference type="PANTHER" id="PTHR33103:SF19">
    <property type="entry name" value="OS09G0544700 PROTEIN"/>
    <property type="match status" value="1"/>
</dbReference>
<evidence type="ECO:0000313" key="2">
    <source>
        <dbReference type="Proteomes" id="UP000813462"/>
    </source>
</evidence>
<proteinExistence type="predicted"/>
<accession>A0A978VNY6</accession>
<dbReference type="AlphaFoldDB" id="A0A978VNY6"/>
<organism evidence="1 2">
    <name type="scientific">Ziziphus jujuba var. spinosa</name>
    <dbReference type="NCBI Taxonomy" id="714518"/>
    <lineage>
        <taxon>Eukaryota</taxon>
        <taxon>Viridiplantae</taxon>
        <taxon>Streptophyta</taxon>
        <taxon>Embryophyta</taxon>
        <taxon>Tracheophyta</taxon>
        <taxon>Spermatophyta</taxon>
        <taxon>Magnoliopsida</taxon>
        <taxon>eudicotyledons</taxon>
        <taxon>Gunneridae</taxon>
        <taxon>Pentapetalae</taxon>
        <taxon>rosids</taxon>
        <taxon>fabids</taxon>
        <taxon>Rosales</taxon>
        <taxon>Rhamnaceae</taxon>
        <taxon>Paliureae</taxon>
        <taxon>Ziziphus</taxon>
    </lineage>
</organism>
<dbReference type="Pfam" id="PF05056">
    <property type="entry name" value="DUF674"/>
    <property type="match status" value="1"/>
</dbReference>
<name>A0A978VNY6_ZIZJJ</name>
<dbReference type="Proteomes" id="UP000813462">
    <property type="component" value="Unassembled WGS sequence"/>
</dbReference>
<protein>
    <submittedName>
        <fullName evidence="1">Uncharacterized protein</fullName>
    </submittedName>
</protein>
<evidence type="ECO:0000313" key="1">
    <source>
        <dbReference type="EMBL" id="KAH7537261.1"/>
    </source>
</evidence>
<dbReference type="PANTHER" id="PTHR33103">
    <property type="entry name" value="OS01G0153900 PROTEIN"/>
    <property type="match status" value="1"/>
</dbReference>
<reference evidence="1" key="1">
    <citation type="journal article" date="2021" name="Front. Plant Sci.">
        <title>Chromosome-Scale Genome Assembly for Chinese Sour Jujube and Insights Into Its Genome Evolution and Domestication Signature.</title>
        <authorList>
            <person name="Shen L.-Y."/>
            <person name="Luo H."/>
            <person name="Wang X.-L."/>
            <person name="Wang X.-M."/>
            <person name="Qiu X.-J."/>
            <person name="Liu H."/>
            <person name="Zhou S.-S."/>
            <person name="Jia K.-H."/>
            <person name="Nie S."/>
            <person name="Bao Y.-T."/>
            <person name="Zhang R.-G."/>
            <person name="Yun Q.-Z."/>
            <person name="Chai Y.-H."/>
            <person name="Lu J.-Y."/>
            <person name="Li Y."/>
            <person name="Zhao S.-W."/>
            <person name="Mao J.-F."/>
            <person name="Jia S.-G."/>
            <person name="Mao Y.-M."/>
        </authorList>
    </citation>
    <scope>NUCLEOTIDE SEQUENCE</scope>
    <source>
        <strain evidence="1">AT0</strain>
        <tissue evidence="1">Leaf</tissue>
    </source>
</reference>
<dbReference type="EMBL" id="JAEACU010000003">
    <property type="protein sequence ID" value="KAH7537261.1"/>
    <property type="molecule type" value="Genomic_DNA"/>
</dbReference>
<comment type="caution">
    <text evidence="1">The sequence shown here is derived from an EMBL/GenBank/DDBJ whole genome shotgun (WGS) entry which is preliminary data.</text>
</comment>
<dbReference type="InterPro" id="IPR007750">
    <property type="entry name" value="DUF674"/>
</dbReference>
<gene>
    <name evidence="1" type="ORF">FEM48_Zijuj03G0074100</name>
</gene>